<dbReference type="Proteomes" id="UP000184267">
    <property type="component" value="Unassembled WGS sequence"/>
</dbReference>
<protein>
    <recommendedName>
        <fullName evidence="1">Heterokaryon incompatibility domain-containing protein</fullName>
    </recommendedName>
</protein>
<dbReference type="STRING" id="154538.A0A1M2VRJ8"/>
<reference evidence="2 3" key="1">
    <citation type="submission" date="2016-10" db="EMBL/GenBank/DDBJ databases">
        <title>Genome sequence of the basidiomycete white-rot fungus Trametes pubescens.</title>
        <authorList>
            <person name="Makela M.R."/>
            <person name="Granchi Z."/>
            <person name="Peng M."/>
            <person name="De Vries R.P."/>
            <person name="Grigoriev I."/>
            <person name="Riley R."/>
            <person name="Hilden K."/>
        </authorList>
    </citation>
    <scope>NUCLEOTIDE SEQUENCE [LARGE SCALE GENOMIC DNA]</scope>
    <source>
        <strain evidence="2 3">FBCC735</strain>
    </source>
</reference>
<keyword evidence="3" id="KW-1185">Reference proteome</keyword>
<dbReference type="PANTHER" id="PTHR33112">
    <property type="entry name" value="DOMAIN PROTEIN, PUTATIVE-RELATED"/>
    <property type="match status" value="1"/>
</dbReference>
<accession>A0A1M2VRJ8</accession>
<dbReference type="PANTHER" id="PTHR33112:SF16">
    <property type="entry name" value="HETEROKARYON INCOMPATIBILITY DOMAIN-CONTAINING PROTEIN"/>
    <property type="match status" value="1"/>
</dbReference>
<comment type="caution">
    <text evidence="2">The sequence shown here is derived from an EMBL/GenBank/DDBJ whole genome shotgun (WGS) entry which is preliminary data.</text>
</comment>
<feature type="domain" description="Heterokaryon incompatibility" evidence="1">
    <location>
        <begin position="9"/>
        <end position="162"/>
    </location>
</feature>
<dbReference type="InterPro" id="IPR010730">
    <property type="entry name" value="HET"/>
</dbReference>
<evidence type="ECO:0000259" key="1">
    <source>
        <dbReference type="Pfam" id="PF06985"/>
    </source>
</evidence>
<dbReference type="EMBL" id="MNAD01000802">
    <property type="protein sequence ID" value="OJT10234.1"/>
    <property type="molecule type" value="Genomic_DNA"/>
</dbReference>
<dbReference type="Pfam" id="PF06985">
    <property type="entry name" value="HET"/>
    <property type="match status" value="1"/>
</dbReference>
<organism evidence="2 3">
    <name type="scientific">Trametes pubescens</name>
    <name type="common">White-rot fungus</name>
    <dbReference type="NCBI Taxonomy" id="154538"/>
    <lineage>
        <taxon>Eukaryota</taxon>
        <taxon>Fungi</taxon>
        <taxon>Dikarya</taxon>
        <taxon>Basidiomycota</taxon>
        <taxon>Agaricomycotina</taxon>
        <taxon>Agaricomycetes</taxon>
        <taxon>Polyporales</taxon>
        <taxon>Polyporaceae</taxon>
        <taxon>Trametes</taxon>
    </lineage>
</organism>
<evidence type="ECO:0000313" key="3">
    <source>
        <dbReference type="Proteomes" id="UP000184267"/>
    </source>
</evidence>
<dbReference type="OrthoDB" id="2747661at2759"/>
<evidence type="ECO:0000313" key="2">
    <source>
        <dbReference type="EMBL" id="OJT10234.1"/>
    </source>
</evidence>
<name>A0A1M2VRJ8_TRAPU</name>
<sequence length="507" mass="56350">MSTYEVGIDRTLIPQTIRDAIYVTNALGFRWLWVDSLCIIQDSDQDKGRELARMHYIYRYAHLTIIAASAERVDEGFLQDRPPPPQVNFNEPFSSADLILPFICPSNSSSAAEGPKHSAMTRQVGEIRIATRQISHFAGALWPNRGSDDLEPISTRGWCMQEYLMSPRLLIFTSKTLQFRCLTTTQNVGNSLRDTIEEWRIPSTLFLKDPPLAEHGSAEWDDVHGEWLGVLGDYSRRTTSLPSDKLVACAAVAEQFHRVLRSDYLAGVWRHSLLLDLLWCAAQGKHLYRPVEYRTPSWSWAAVEGELAWRARGPGEMMVLDEDAFAKVVRCEVTIKDPALPFGQVTGGSLVLRAPLLGCILRLEGRGPGSRHDILLQPVREALDLGSDGPDVDDAAGVEANPKLAGIACIDCDVDAEIEGAWAVPIFPRGAPGYRQWMEGLVVSLATPGGSDSVSDHGTATYRRLGYYSFTFESRSILHGDFDEIAHKELARALKEGKYPLVDIELV</sequence>
<proteinExistence type="predicted"/>
<gene>
    <name evidence="2" type="ORF">TRAPUB_13254</name>
</gene>
<dbReference type="AlphaFoldDB" id="A0A1M2VRJ8"/>